<protein>
    <submittedName>
        <fullName evidence="2">FixH family protein</fullName>
    </submittedName>
</protein>
<dbReference type="EMBL" id="JABEVQ010000004">
    <property type="protein sequence ID" value="NWN91496.1"/>
    <property type="molecule type" value="Genomic_DNA"/>
</dbReference>
<keyword evidence="1" id="KW-0812">Transmembrane</keyword>
<organism evidence="2 3">
    <name type="scientific">Marinobacter adhaerens</name>
    <dbReference type="NCBI Taxonomy" id="1033846"/>
    <lineage>
        <taxon>Bacteria</taxon>
        <taxon>Pseudomonadati</taxon>
        <taxon>Pseudomonadota</taxon>
        <taxon>Gammaproteobacteria</taxon>
        <taxon>Pseudomonadales</taxon>
        <taxon>Marinobacteraceae</taxon>
        <taxon>Marinobacter</taxon>
    </lineage>
</organism>
<name>A0A851HV97_9GAMM</name>
<evidence type="ECO:0000256" key="1">
    <source>
        <dbReference type="SAM" id="Phobius"/>
    </source>
</evidence>
<comment type="caution">
    <text evidence="2">The sequence shown here is derived from an EMBL/GenBank/DDBJ whole genome shotgun (WGS) entry which is preliminary data.</text>
</comment>
<feature type="transmembrane region" description="Helical" evidence="1">
    <location>
        <begin position="15"/>
        <end position="37"/>
    </location>
</feature>
<evidence type="ECO:0000313" key="2">
    <source>
        <dbReference type="EMBL" id="NWN91496.1"/>
    </source>
</evidence>
<dbReference type="AlphaFoldDB" id="A0A851HV97"/>
<reference evidence="2 3" key="1">
    <citation type="submission" date="2020-03" db="EMBL/GenBank/DDBJ databases">
        <title>Metagenomic, metatranscriptomic, and metabolomic analyses revealed the key microbes and metabolic features during the fermentation of ganjang, Korean traditional soy sauce.</title>
        <authorList>
            <person name="Chun B.H."/>
            <person name="Jeon C.O."/>
        </authorList>
    </citation>
    <scope>NUCLEOTIDE SEQUENCE [LARGE SCALE GENOMIC DNA]</scope>
    <source>
        <strain evidence="2 3">KG14</strain>
    </source>
</reference>
<proteinExistence type="predicted"/>
<evidence type="ECO:0000313" key="3">
    <source>
        <dbReference type="Proteomes" id="UP000536442"/>
    </source>
</evidence>
<keyword evidence="1" id="KW-0472">Membrane</keyword>
<keyword evidence="3" id="KW-1185">Reference proteome</keyword>
<dbReference type="Proteomes" id="UP000536442">
    <property type="component" value="Unassembled WGS sequence"/>
</dbReference>
<dbReference type="InterPro" id="IPR008620">
    <property type="entry name" value="FixH"/>
</dbReference>
<dbReference type="Pfam" id="PF05751">
    <property type="entry name" value="FixH"/>
    <property type="match status" value="1"/>
</dbReference>
<gene>
    <name evidence="2" type="ORF">HLV39_08310</name>
</gene>
<sequence>MSQDIAIAPWYRQPWFWFLTIAPLSAITFSMFMLVVAANMKDTMVTDDYSKEGRGINLEIARDQAAADMNLNADITFENRSILMNISTGQDPATFPYLVLNLFHPTLAQKDRTIQLRSNGNGHYTGTMHEDIDGRWYYELRGPDNSWRLKGEAWLPIEDNLHLSAKGSIKG</sequence>
<accession>A0A851HV97</accession>
<keyword evidence="1" id="KW-1133">Transmembrane helix</keyword>